<sequence length="509" mass="57477">MASDRVKPSAHPTAHYVRGVGECKSSDFMLAHFKPLNSGWKIPTRREVSREVRRSPLTRDESHLLKAVRYAFEDVGVQEASDLALTRSLSTVGIKYDASDAPMVSWLFNALRTSSELHNVWHKCWLWRSKVFVLEYPGESSDIAFDIVQRESTLVMSCGVRNKAEAVRFKESLQSTFGAELGAPKPSQLGYEVLELGCSERWDDALALAERIIMQVMEMEPLQAGVVSLQRKLNKWPRTRYPLKNLRSAPEYKELADKIKTRSNGDWVLYVPNMGNWEDALIHKGTEQFLKHFGIDFKTIQWKELQPYLRESERLGLRVGEKAVLNGGGGSWRASTSGNRSRAQAMAGVFGNIIELPHSYATSMIDQSGCEIDYFARDRSGSLEHVPSASFCHDMAFFLQLPSLTRVDGALGEGFFFRGDKERSSALGDLYRDTLDLSKFGNHMDSITPFFEILSRYSCIYTDRMHIAIAGAMMGKDVRFYIGNHGESLGVYEATLKTHYPNVKIIDLI</sequence>
<gene>
    <name evidence="1" type="ORF">KBX22_09770</name>
</gene>
<proteinExistence type="predicted"/>
<dbReference type="RefSeq" id="WP_256001320.1">
    <property type="nucleotide sequence ID" value="NZ_JAGPYW010000014.1"/>
</dbReference>
<evidence type="ECO:0000313" key="1">
    <source>
        <dbReference type="EMBL" id="MCQ4615010.1"/>
    </source>
</evidence>
<dbReference type="EMBL" id="JAGPYW010000014">
    <property type="protein sequence ID" value="MCQ4615010.1"/>
    <property type="molecule type" value="Genomic_DNA"/>
</dbReference>
<evidence type="ECO:0008006" key="3">
    <source>
        <dbReference type="Google" id="ProtNLM"/>
    </source>
</evidence>
<dbReference type="AlphaFoldDB" id="A0ABD4TRS1"/>
<dbReference type="Proteomes" id="UP001205080">
    <property type="component" value="Unassembled WGS sequence"/>
</dbReference>
<organism evidence="1 2">
    <name type="scientific">Corynebacterium pseudogenitalium</name>
    <dbReference type="NCBI Taxonomy" id="38303"/>
    <lineage>
        <taxon>Bacteria</taxon>
        <taxon>Bacillati</taxon>
        <taxon>Actinomycetota</taxon>
        <taxon>Actinomycetes</taxon>
        <taxon>Mycobacteriales</taxon>
        <taxon>Corynebacteriaceae</taxon>
        <taxon>Corynebacterium</taxon>
    </lineage>
</organism>
<name>A0ABD4TRS1_9CORY</name>
<reference evidence="1 2" key="1">
    <citation type="submission" date="2021-04" db="EMBL/GenBank/DDBJ databases">
        <title>Corynebacterium genitalium sp. nov. and Corynebacterium genitalium sp. nov., two new species of the genus Corynebacterium.</title>
        <authorList>
            <person name="Jaen-Luchoro D."/>
            <person name="Pinyeiro-Iglesias B."/>
            <person name="Al-Shaer S."/>
            <person name="Karlsson R."/>
            <person name="Gonzales-Siles L."/>
            <person name="Cardew S."/>
            <person name="Jensie-Markopolous S."/>
            <person name="Ohlen M."/>
            <person name="Inganas E."/>
            <person name="Moore E.R.B."/>
        </authorList>
    </citation>
    <scope>NUCLEOTIDE SEQUENCE [LARGE SCALE GENOMIC DNA]</scope>
    <source>
        <strain evidence="1 2">CCUG 55013</strain>
    </source>
</reference>
<accession>A0ABD4TRS1</accession>
<comment type="caution">
    <text evidence="1">The sequence shown here is derived from an EMBL/GenBank/DDBJ whole genome shotgun (WGS) entry which is preliminary data.</text>
</comment>
<protein>
    <recommendedName>
        <fullName evidence="3">Polysaccharide pyruvyl transferase domain-containing protein</fullName>
    </recommendedName>
</protein>
<evidence type="ECO:0000313" key="2">
    <source>
        <dbReference type="Proteomes" id="UP001205080"/>
    </source>
</evidence>